<keyword evidence="4" id="KW-0378">Hydrolase</keyword>
<keyword evidence="5" id="KW-0190">Covalent protein-DNA linkage</keyword>
<evidence type="ECO:0000256" key="6">
    <source>
        <dbReference type="ARBA" id="ARBA00023125"/>
    </source>
</evidence>
<dbReference type="OrthoDB" id="65002at2759"/>
<gene>
    <name evidence="8" type="ORF">H310_02311</name>
</gene>
<proteinExistence type="inferred from homology"/>
<name>A0A024UQ22_9STRA</name>
<dbReference type="PANTHER" id="PTHR13604">
    <property type="entry name" value="DC12-RELATED"/>
    <property type="match status" value="1"/>
</dbReference>
<keyword evidence="3" id="KW-0227">DNA damage</keyword>
<dbReference type="InterPro" id="IPR036590">
    <property type="entry name" value="SRAP-like"/>
</dbReference>
<evidence type="ECO:0000256" key="2">
    <source>
        <dbReference type="ARBA" id="ARBA00022670"/>
    </source>
</evidence>
<keyword evidence="6" id="KW-0238">DNA-binding</keyword>
<dbReference type="GO" id="GO:0106300">
    <property type="term" value="P:protein-DNA covalent cross-linking repair"/>
    <property type="evidence" value="ECO:0007669"/>
    <property type="project" value="InterPro"/>
</dbReference>
<dbReference type="GO" id="GO:0008233">
    <property type="term" value="F:peptidase activity"/>
    <property type="evidence" value="ECO:0007669"/>
    <property type="project" value="UniProtKB-KW"/>
</dbReference>
<evidence type="ECO:0000256" key="1">
    <source>
        <dbReference type="ARBA" id="ARBA00008136"/>
    </source>
</evidence>
<reference evidence="8" key="1">
    <citation type="submission" date="2013-12" db="EMBL/GenBank/DDBJ databases">
        <title>The Genome Sequence of Aphanomyces invadans NJM9701.</title>
        <authorList>
            <consortium name="The Broad Institute Genomics Platform"/>
            <person name="Russ C."/>
            <person name="Tyler B."/>
            <person name="van West P."/>
            <person name="Dieguez-Uribeondo J."/>
            <person name="Young S.K."/>
            <person name="Zeng Q."/>
            <person name="Gargeya S."/>
            <person name="Fitzgerald M."/>
            <person name="Abouelleil A."/>
            <person name="Alvarado L."/>
            <person name="Chapman S.B."/>
            <person name="Gainer-Dewar J."/>
            <person name="Goldberg J."/>
            <person name="Griggs A."/>
            <person name="Gujja S."/>
            <person name="Hansen M."/>
            <person name="Howarth C."/>
            <person name="Imamovic A."/>
            <person name="Ireland A."/>
            <person name="Larimer J."/>
            <person name="McCowan C."/>
            <person name="Murphy C."/>
            <person name="Pearson M."/>
            <person name="Poon T.W."/>
            <person name="Priest M."/>
            <person name="Roberts A."/>
            <person name="Saif S."/>
            <person name="Shea T."/>
            <person name="Sykes S."/>
            <person name="Wortman J."/>
            <person name="Nusbaum C."/>
            <person name="Birren B."/>
        </authorList>
    </citation>
    <scope>NUCLEOTIDE SEQUENCE [LARGE SCALE GENOMIC DNA]</scope>
    <source>
        <strain evidence="8">NJM9701</strain>
    </source>
</reference>
<dbReference type="VEuPathDB" id="FungiDB:H310_02311"/>
<evidence type="ECO:0008006" key="9">
    <source>
        <dbReference type="Google" id="ProtNLM"/>
    </source>
</evidence>
<evidence type="ECO:0000256" key="4">
    <source>
        <dbReference type="ARBA" id="ARBA00022801"/>
    </source>
</evidence>
<sequence>MCGRACCVLQPEEVIKATHTTVEDFVDQDKYSPHYNVSPGMATPILYQDKATKHLVVRPMKWGLIPSYMKPDEKVNHFMRFNARLAASISIALRQRSNT</sequence>
<dbReference type="Gene3D" id="3.90.1680.10">
    <property type="entry name" value="SOS response associated peptidase-like"/>
    <property type="match status" value="1"/>
</dbReference>
<evidence type="ECO:0000313" key="8">
    <source>
        <dbReference type="EMBL" id="ETW07902.1"/>
    </source>
</evidence>
<organism evidence="8">
    <name type="scientific">Aphanomyces invadans</name>
    <dbReference type="NCBI Taxonomy" id="157072"/>
    <lineage>
        <taxon>Eukaryota</taxon>
        <taxon>Sar</taxon>
        <taxon>Stramenopiles</taxon>
        <taxon>Oomycota</taxon>
        <taxon>Saprolegniomycetes</taxon>
        <taxon>Saprolegniales</taxon>
        <taxon>Verrucalvaceae</taxon>
        <taxon>Aphanomyces</taxon>
    </lineage>
</organism>
<dbReference type="Pfam" id="PF02586">
    <property type="entry name" value="SRAP"/>
    <property type="match status" value="1"/>
</dbReference>
<dbReference type="GO" id="GO:0016829">
    <property type="term" value="F:lyase activity"/>
    <property type="evidence" value="ECO:0007669"/>
    <property type="project" value="UniProtKB-KW"/>
</dbReference>
<dbReference type="GeneID" id="20079361"/>
<keyword evidence="7" id="KW-0456">Lyase</keyword>
<dbReference type="EMBL" id="KI913954">
    <property type="protein sequence ID" value="ETW07902.1"/>
    <property type="molecule type" value="Genomic_DNA"/>
</dbReference>
<dbReference type="PANTHER" id="PTHR13604:SF0">
    <property type="entry name" value="ABASIC SITE PROCESSING PROTEIN HMCES"/>
    <property type="match status" value="1"/>
</dbReference>
<evidence type="ECO:0000256" key="5">
    <source>
        <dbReference type="ARBA" id="ARBA00023124"/>
    </source>
</evidence>
<comment type="similarity">
    <text evidence="1">Belongs to the SOS response-associated peptidase family.</text>
</comment>
<dbReference type="SUPFAM" id="SSF143081">
    <property type="entry name" value="BB1717-like"/>
    <property type="match status" value="1"/>
</dbReference>
<protein>
    <recommendedName>
        <fullName evidence="9">Abasic site processing protein HMCES</fullName>
    </recommendedName>
</protein>
<dbReference type="GO" id="GO:0003697">
    <property type="term" value="F:single-stranded DNA binding"/>
    <property type="evidence" value="ECO:0007669"/>
    <property type="project" value="InterPro"/>
</dbReference>
<evidence type="ECO:0000256" key="3">
    <source>
        <dbReference type="ARBA" id="ARBA00022763"/>
    </source>
</evidence>
<dbReference type="RefSeq" id="XP_008863995.1">
    <property type="nucleotide sequence ID" value="XM_008865773.1"/>
</dbReference>
<dbReference type="InterPro" id="IPR003738">
    <property type="entry name" value="SRAP"/>
</dbReference>
<accession>A0A024UQ22</accession>
<keyword evidence="2" id="KW-0645">Protease</keyword>
<dbReference type="GO" id="GO:0006508">
    <property type="term" value="P:proteolysis"/>
    <property type="evidence" value="ECO:0007669"/>
    <property type="project" value="UniProtKB-KW"/>
</dbReference>
<evidence type="ECO:0000256" key="7">
    <source>
        <dbReference type="ARBA" id="ARBA00023239"/>
    </source>
</evidence>
<dbReference type="AlphaFoldDB" id="A0A024UQ22"/>